<protein>
    <submittedName>
        <fullName evidence="3">DUF262 domain-containing protein</fullName>
    </submittedName>
</protein>
<dbReference type="PANTHER" id="PTHR37292">
    <property type="entry name" value="VNG6097C"/>
    <property type="match status" value="1"/>
</dbReference>
<feature type="domain" description="Schlafen AlbA-2" evidence="2">
    <location>
        <begin position="623"/>
        <end position="759"/>
    </location>
</feature>
<dbReference type="Gene3D" id="3.30.950.30">
    <property type="entry name" value="Schlafen, AAA domain"/>
    <property type="match status" value="1"/>
</dbReference>
<dbReference type="InterPro" id="IPR038461">
    <property type="entry name" value="Schlafen_AlbA_2_dom_sf"/>
</dbReference>
<feature type="domain" description="GmrSD restriction endonucleases N-terminal" evidence="1">
    <location>
        <begin position="13"/>
        <end position="259"/>
    </location>
</feature>
<dbReference type="Proteomes" id="UP000754710">
    <property type="component" value="Unassembled WGS sequence"/>
</dbReference>
<dbReference type="EMBL" id="JAIEZQ010000001">
    <property type="protein sequence ID" value="MBY9074250.1"/>
    <property type="molecule type" value="Genomic_DNA"/>
</dbReference>
<evidence type="ECO:0000313" key="3">
    <source>
        <dbReference type="EMBL" id="MBY9074250.1"/>
    </source>
</evidence>
<dbReference type="RefSeq" id="WP_221023952.1">
    <property type="nucleotide sequence ID" value="NZ_JAIEZQ010000001.1"/>
</dbReference>
<proteinExistence type="predicted"/>
<sequence>MDKKFTSDEVPLAQLLGQADSGALQLPDFQRGWVWDDYGIRSLLASISLSYPIGAVMTLQTGNPEVKFRPRPLEGVEGTQQKEPDLLLLDGQQRATSLYLVLKSGRPVPTRDARNKKMERLYYVDIRAALDPAADREDAIVSVPADGQVKNFRGEVQLDLSTRDAEIAKEHFPLAAVLDYTETMAWQLKYLSEGPGESSDRLATWMAFNEGIINAFVQYQVPVIELIKATPKEAVCQVFEKVNTGGVSLTVFELLTATYAADDFNLRDDWADRESRFDQHGVLGRFRETDFLQVVTLLATLARREAFLVKNSDAAVAPAVSCKRKDVLRLALEDYQQWADIATKAIERVVPFLHSEHIFTSNDVPYPTQIVPLAAAIARLESDADSFGVRELLRRWLWCGVFGEMYGGSTETRFAFDLPDILTWVEDPEAEPRTVREAQFQAARLLSLRTRGSAAYKGLYALQMKRGGRDFRTGTTIDIHAHADDAIDIHHIFPQKWGSKNNVDARLIDSVVNKSAIDAHTNRRIGGNAPSAYLASIEKSDKISEAELDAILRSHDIAPHHLRDDNFPAFFTHRFERLVKQIEEAMGKPVNRASDGSDNPFAAQAAGSSDPAAVIAEMIQQGETKVIEFKSTGRLNTFTGDKDPAIEWSLLKTIAAFANAYGGSAIVGVADDGTVVGIEGDLPFVHKHDLDGWMLWFTKAVADSMGKLTAADLDIQPATIEDKLVLKIDVGPAAKPVFAKSPKDPKPVFMTRLGNATHELSGQELLDYLQQRWPTA</sequence>
<accession>A0ABS7RGS6</accession>
<dbReference type="Pfam" id="PF03235">
    <property type="entry name" value="GmrSD_N"/>
    <property type="match status" value="1"/>
</dbReference>
<dbReference type="PANTHER" id="PTHR37292:SF2">
    <property type="entry name" value="DUF262 DOMAIN-CONTAINING PROTEIN"/>
    <property type="match status" value="1"/>
</dbReference>
<keyword evidence="4" id="KW-1185">Reference proteome</keyword>
<name>A0ABS7RGS6_9ACTN</name>
<reference evidence="3 4" key="1">
    <citation type="submission" date="2021-08" db="EMBL/GenBank/DDBJ databases">
        <title>Nocardioides bacterium WL0053 sp. nov., isolated from the sediment.</title>
        <authorList>
            <person name="Wang L."/>
            <person name="Zhang D."/>
            <person name="Zhang A."/>
        </authorList>
    </citation>
    <scope>NUCLEOTIDE SEQUENCE [LARGE SCALE GENOMIC DNA]</scope>
    <source>
        <strain evidence="3 4">WL0053</strain>
    </source>
</reference>
<dbReference type="InterPro" id="IPR007421">
    <property type="entry name" value="Schlafen_AlbA_2_dom"/>
</dbReference>
<evidence type="ECO:0000259" key="1">
    <source>
        <dbReference type="Pfam" id="PF03235"/>
    </source>
</evidence>
<comment type="caution">
    <text evidence="3">The sequence shown here is derived from an EMBL/GenBank/DDBJ whole genome shotgun (WGS) entry which is preliminary data.</text>
</comment>
<evidence type="ECO:0000259" key="2">
    <source>
        <dbReference type="Pfam" id="PF04326"/>
    </source>
</evidence>
<dbReference type="InterPro" id="IPR004919">
    <property type="entry name" value="GmrSD_N"/>
</dbReference>
<dbReference type="Pfam" id="PF04326">
    <property type="entry name" value="SLFN_AlbA_2"/>
    <property type="match status" value="1"/>
</dbReference>
<evidence type="ECO:0000313" key="4">
    <source>
        <dbReference type="Proteomes" id="UP000754710"/>
    </source>
</evidence>
<gene>
    <name evidence="3" type="ORF">K1X13_05380</name>
</gene>
<organism evidence="3 4">
    <name type="scientific">Nocardioides jiangsuensis</name>
    <dbReference type="NCBI Taxonomy" id="2866161"/>
    <lineage>
        <taxon>Bacteria</taxon>
        <taxon>Bacillati</taxon>
        <taxon>Actinomycetota</taxon>
        <taxon>Actinomycetes</taxon>
        <taxon>Propionibacteriales</taxon>
        <taxon>Nocardioidaceae</taxon>
        <taxon>Nocardioides</taxon>
    </lineage>
</organism>